<accession>A0A2A3ME21</accession>
<feature type="signal peptide" evidence="2">
    <location>
        <begin position="1"/>
        <end position="23"/>
    </location>
</feature>
<dbReference type="Proteomes" id="UP000242313">
    <property type="component" value="Unassembled WGS sequence"/>
</dbReference>
<proteinExistence type="predicted"/>
<keyword evidence="5" id="KW-1185">Reference proteome</keyword>
<feature type="region of interest" description="Disordered" evidence="1">
    <location>
        <begin position="242"/>
        <end position="263"/>
    </location>
</feature>
<feature type="chain" id="PRO_5013104955" evidence="2">
    <location>
        <begin position="24"/>
        <end position="273"/>
    </location>
</feature>
<dbReference type="InterPro" id="IPR038591">
    <property type="entry name" value="NolW-like_sf"/>
</dbReference>
<evidence type="ECO:0000313" key="5">
    <source>
        <dbReference type="Proteomes" id="UP000242313"/>
    </source>
</evidence>
<reference evidence="4 5" key="1">
    <citation type="submission" date="2017-09" db="EMBL/GenBank/DDBJ databases">
        <title>Pseudomonas abyssi sp. nov. isolated from Abyssopelagic Water.</title>
        <authorList>
            <person name="Wei Y."/>
        </authorList>
    </citation>
    <scope>NUCLEOTIDE SEQUENCE [LARGE SCALE GENOMIC DNA]</scope>
    <source>
        <strain evidence="4 5">MT5</strain>
    </source>
</reference>
<dbReference type="EMBL" id="NTMR01000026">
    <property type="protein sequence ID" value="PBK03012.1"/>
    <property type="molecule type" value="Genomic_DNA"/>
</dbReference>
<organism evidence="4 5">
    <name type="scientific">Pseudomonas abyssi</name>
    <dbReference type="NCBI Taxonomy" id="170540"/>
    <lineage>
        <taxon>Bacteria</taxon>
        <taxon>Pseudomonadati</taxon>
        <taxon>Pseudomonadota</taxon>
        <taxon>Gammaproteobacteria</taxon>
        <taxon>Pseudomonadales</taxon>
        <taxon>Pseudomonadaceae</taxon>
        <taxon>Pseudomonas</taxon>
    </lineage>
</organism>
<name>A0A2A3ME21_9PSED</name>
<keyword evidence="2" id="KW-0732">Signal</keyword>
<dbReference type="Pfam" id="PF03958">
    <property type="entry name" value="Secretin_N"/>
    <property type="match status" value="1"/>
</dbReference>
<feature type="compositionally biased region" description="Basic and acidic residues" evidence="1">
    <location>
        <begin position="244"/>
        <end position="253"/>
    </location>
</feature>
<comment type="caution">
    <text evidence="4">The sequence shown here is derived from an EMBL/GenBank/DDBJ whole genome shotgun (WGS) entry which is preliminary data.</text>
</comment>
<dbReference type="RefSeq" id="WP_096006018.1">
    <property type="nucleotide sequence ID" value="NZ_NTMR01000026.1"/>
</dbReference>
<evidence type="ECO:0000256" key="2">
    <source>
        <dbReference type="SAM" id="SignalP"/>
    </source>
</evidence>
<evidence type="ECO:0000259" key="3">
    <source>
        <dbReference type="Pfam" id="PF03958"/>
    </source>
</evidence>
<protein>
    <submittedName>
        <fullName evidence="4">Secretin</fullName>
    </submittedName>
</protein>
<gene>
    <name evidence="4" type="ORF">CNQ84_16930</name>
</gene>
<evidence type="ECO:0000256" key="1">
    <source>
        <dbReference type="SAM" id="MobiDB-lite"/>
    </source>
</evidence>
<feature type="domain" description="NolW-like" evidence="3">
    <location>
        <begin position="27"/>
        <end position="85"/>
    </location>
</feature>
<sequence>MKSGILKLLCWMTLSIATLIANAAPTTEVVPLGYNMAENIIPAIQPMLQSNERVSAYGNQLLIRAEPQRIDEIKALVARLDTQPSRLMISVANTGSSSGSTGGYRVDGRIDTGPADIIIGDPNNRGNSARIINRRTYGSNDGVRQIMASEGYPVLIQGGQSVPITTTTTNVYGQVIEQTQYQDVTQGFYATVQLSGDMATITLSANNNRLNSRRQGVIDVQQADTVVTAPLGQWVTVGGLDDASSGRDSDIGRRISTQRSDSGSIRLKVDRVD</sequence>
<dbReference type="AlphaFoldDB" id="A0A2A3ME21"/>
<dbReference type="Gene3D" id="3.30.1370.120">
    <property type="match status" value="1"/>
</dbReference>
<evidence type="ECO:0000313" key="4">
    <source>
        <dbReference type="EMBL" id="PBK03012.1"/>
    </source>
</evidence>
<dbReference type="InterPro" id="IPR005644">
    <property type="entry name" value="NolW-like"/>
</dbReference>